<dbReference type="Proteomes" id="UP001157126">
    <property type="component" value="Unassembled WGS sequence"/>
</dbReference>
<proteinExistence type="inferred from homology"/>
<evidence type="ECO:0000313" key="5">
    <source>
        <dbReference type="Proteomes" id="UP001157126"/>
    </source>
</evidence>
<comment type="catalytic activity">
    <reaction evidence="2">
        <text>[protein]-peptidylproline (omega=180) = [protein]-peptidylproline (omega=0)</text>
        <dbReference type="Rhea" id="RHEA:16237"/>
        <dbReference type="Rhea" id="RHEA-COMP:10747"/>
        <dbReference type="Rhea" id="RHEA-COMP:10748"/>
        <dbReference type="ChEBI" id="CHEBI:83833"/>
        <dbReference type="ChEBI" id="CHEBI:83834"/>
        <dbReference type="EC" id="5.2.1.8"/>
    </reaction>
</comment>
<keyword evidence="5" id="KW-1185">Reference proteome</keyword>
<dbReference type="PRINTS" id="PR00153">
    <property type="entry name" value="CSAPPISMRASE"/>
</dbReference>
<feature type="chain" id="PRO_5044952231" description="Peptidyl-prolyl cis-trans isomerase" evidence="2">
    <location>
        <begin position="29"/>
        <end position="232"/>
    </location>
</feature>
<dbReference type="EC" id="5.2.1.8" evidence="2"/>
<dbReference type="PANTHER" id="PTHR45625">
    <property type="entry name" value="PEPTIDYL-PROLYL CIS-TRANS ISOMERASE-RELATED"/>
    <property type="match status" value="1"/>
</dbReference>
<dbReference type="EMBL" id="BSUO01000001">
    <property type="protein sequence ID" value="GMA40737.1"/>
    <property type="molecule type" value="Genomic_DNA"/>
</dbReference>
<comment type="caution">
    <text evidence="4">The sequence shown here is derived from an EMBL/GenBank/DDBJ whole genome shotgun (WGS) entry which is preliminary data.</text>
</comment>
<feature type="domain" description="PPIase cyclophilin-type" evidence="3">
    <location>
        <begin position="81"/>
        <end position="228"/>
    </location>
</feature>
<evidence type="ECO:0000259" key="3">
    <source>
        <dbReference type="PROSITE" id="PS50072"/>
    </source>
</evidence>
<dbReference type="PANTHER" id="PTHR45625:SF3">
    <property type="entry name" value="PEPTIDYL-PROLYL CIS-TRANS ISOMERASE B-RELATED"/>
    <property type="match status" value="1"/>
</dbReference>
<keyword evidence="2" id="KW-0732">Signal</keyword>
<dbReference type="GO" id="GO:0016853">
    <property type="term" value="F:isomerase activity"/>
    <property type="evidence" value="ECO:0007669"/>
    <property type="project" value="UniProtKB-KW"/>
</dbReference>
<accession>A0ABQ6IS53</accession>
<dbReference type="Gene3D" id="2.40.100.10">
    <property type="entry name" value="Cyclophilin-like"/>
    <property type="match status" value="1"/>
</dbReference>
<dbReference type="RefSeq" id="WP_284304387.1">
    <property type="nucleotide sequence ID" value="NZ_BSUO01000001.1"/>
</dbReference>
<keyword evidence="2 4" id="KW-0413">Isomerase</keyword>
<gene>
    <name evidence="4" type="primary">ppiB</name>
    <name evidence="4" type="ORF">GCM10025883_27820</name>
</gene>
<feature type="signal peptide" evidence="2">
    <location>
        <begin position="1"/>
        <end position="28"/>
    </location>
</feature>
<dbReference type="Pfam" id="PF00160">
    <property type="entry name" value="Pro_isomerase"/>
    <property type="match status" value="1"/>
</dbReference>
<dbReference type="InterPro" id="IPR044666">
    <property type="entry name" value="Cyclophilin_A-like"/>
</dbReference>
<dbReference type="InterPro" id="IPR002130">
    <property type="entry name" value="Cyclophilin-type_PPIase_dom"/>
</dbReference>
<protein>
    <recommendedName>
        <fullName evidence="2">Peptidyl-prolyl cis-trans isomerase</fullName>
        <shortName evidence="2">PPIase</shortName>
        <ecNumber evidence="2">5.2.1.8</ecNumber>
    </recommendedName>
</protein>
<name>A0ABQ6IS53_9MICO</name>
<evidence type="ECO:0000256" key="2">
    <source>
        <dbReference type="RuleBase" id="RU363019"/>
    </source>
</evidence>
<reference evidence="5" key="1">
    <citation type="journal article" date="2019" name="Int. J. Syst. Evol. Microbiol.">
        <title>The Global Catalogue of Microorganisms (GCM) 10K type strain sequencing project: providing services to taxonomists for standard genome sequencing and annotation.</title>
        <authorList>
            <consortium name="The Broad Institute Genomics Platform"/>
            <consortium name="The Broad Institute Genome Sequencing Center for Infectious Disease"/>
            <person name="Wu L."/>
            <person name="Ma J."/>
        </authorList>
    </citation>
    <scope>NUCLEOTIDE SEQUENCE [LARGE SCALE GENOMIC DNA]</scope>
    <source>
        <strain evidence="5">NBRC 113072</strain>
    </source>
</reference>
<keyword evidence="2" id="KW-0697">Rotamase</keyword>
<comment type="function">
    <text evidence="1 2">PPIases accelerate the folding of proteins. It catalyzes the cis-trans isomerization of proline imidic peptide bonds in oligopeptides.</text>
</comment>
<organism evidence="4 5">
    <name type="scientific">Mobilicoccus caccae</name>
    <dbReference type="NCBI Taxonomy" id="1859295"/>
    <lineage>
        <taxon>Bacteria</taxon>
        <taxon>Bacillati</taxon>
        <taxon>Actinomycetota</taxon>
        <taxon>Actinomycetes</taxon>
        <taxon>Micrococcales</taxon>
        <taxon>Dermatophilaceae</taxon>
        <taxon>Mobilicoccus</taxon>
    </lineage>
</organism>
<dbReference type="PROSITE" id="PS50072">
    <property type="entry name" value="CSA_PPIASE_2"/>
    <property type="match status" value="1"/>
</dbReference>
<comment type="similarity">
    <text evidence="2">Belongs to the cyclophilin-type PPIase family.</text>
</comment>
<evidence type="ECO:0000256" key="1">
    <source>
        <dbReference type="ARBA" id="ARBA00002388"/>
    </source>
</evidence>
<dbReference type="InterPro" id="IPR029000">
    <property type="entry name" value="Cyclophilin-like_dom_sf"/>
</dbReference>
<dbReference type="SUPFAM" id="SSF50891">
    <property type="entry name" value="Cyclophilin-like"/>
    <property type="match status" value="1"/>
</dbReference>
<evidence type="ECO:0000313" key="4">
    <source>
        <dbReference type="EMBL" id="GMA40737.1"/>
    </source>
</evidence>
<sequence>MIPRATIATLAAGVITSATLLMAPSASAGQLTTAPADRQGPPQKWVTCTYTPTPDNPAARPVDAPKSRTQAAGIAELTIKTNYGPMSFVLQRDSTPCGVANIINLAKQNFYDESQCWRLTDTKRLGVLQCGDIYRQEEGGPGYKFDDETHKSDTYPRGTLAMGNQGPGTNGSEFFVVHSHANIDPNYTILGRMSSGFDTLDKITKAGTVDPDGDGLPTRPVVIYDVTTKTRR</sequence>